<name>A0ABZ1L4B2_STRAH</name>
<sequence length="413" mass="45145">MAALAAVDLADVVQGVHVEPVGLYYPYFHVRDDGWLKRAALYLPGLARVHPPGHSFHDSATAQVLRDELGFFTDIDPTRYADEVSQELKGVMQREEARLLPRYGFLSEMLSDRSRAGVIHLDPFGWLHRSQLGTITPTTWWVTFRNFVVRSREWVPIGTDTEENSVGDWIGLHPHLVSVYTRALVDQIAHANALVPVTDDPTLFALPGWTASDFEEALLGPSAPGPNPGRWWLPNSQNGRARPALPVMAPAAGVYAAAAVQAVLPQAIEDIPAKDIVRARLRLSDEFDTFRAHLDELGSQFAALDQVADPAVVQARIAAMADRNLSRPLKDLTRGLRSLRLQPIREVIGLRSLELPALAALGAHTVNLPPLLGAGGAVAVQLVASTRSARAAAADQRRSATGYLLGLRRELKR</sequence>
<proteinExistence type="predicted"/>
<protein>
    <submittedName>
        <fullName evidence="1">DUF6236 family protein</fullName>
    </submittedName>
</protein>
<keyword evidence="2" id="KW-1185">Reference proteome</keyword>
<dbReference type="GeneID" id="97286195"/>
<gene>
    <name evidence="1" type="ORF">OG350_37165</name>
</gene>
<evidence type="ECO:0000313" key="2">
    <source>
        <dbReference type="Proteomes" id="UP001622557"/>
    </source>
</evidence>
<dbReference type="Pfam" id="PF19749">
    <property type="entry name" value="DUF6236"/>
    <property type="match status" value="1"/>
</dbReference>
<evidence type="ECO:0000313" key="1">
    <source>
        <dbReference type="EMBL" id="WTQ85571.1"/>
    </source>
</evidence>
<reference evidence="1 2" key="1">
    <citation type="submission" date="2022-10" db="EMBL/GenBank/DDBJ databases">
        <title>The complete genomes of actinobacterial strains from the NBC collection.</title>
        <authorList>
            <person name="Joergensen T.S."/>
            <person name="Alvarez Arevalo M."/>
            <person name="Sterndorff E.B."/>
            <person name="Faurdal D."/>
            <person name="Vuksanovic O."/>
            <person name="Mourched A.-S."/>
            <person name="Charusanti P."/>
            <person name="Shaw S."/>
            <person name="Blin K."/>
            <person name="Weber T."/>
        </authorList>
    </citation>
    <scope>NUCLEOTIDE SEQUENCE [LARGE SCALE GENOMIC DNA]</scope>
    <source>
        <strain evidence="1 2">NBC_00156</strain>
    </source>
</reference>
<dbReference type="Proteomes" id="UP001622557">
    <property type="component" value="Chromosome"/>
</dbReference>
<dbReference type="InterPro" id="IPR046203">
    <property type="entry name" value="DUF6236"/>
</dbReference>
<organism evidence="1 2">
    <name type="scientific">Streptomyces achromogenes</name>
    <dbReference type="NCBI Taxonomy" id="67255"/>
    <lineage>
        <taxon>Bacteria</taxon>
        <taxon>Bacillati</taxon>
        <taxon>Actinomycetota</taxon>
        <taxon>Actinomycetes</taxon>
        <taxon>Kitasatosporales</taxon>
        <taxon>Streptomycetaceae</taxon>
        <taxon>Streptomyces</taxon>
    </lineage>
</organism>
<dbReference type="RefSeq" id="WP_405454304.1">
    <property type="nucleotide sequence ID" value="NZ_CP108164.1"/>
</dbReference>
<accession>A0ABZ1L4B2</accession>
<dbReference type="EMBL" id="CP108164">
    <property type="protein sequence ID" value="WTQ85571.1"/>
    <property type="molecule type" value="Genomic_DNA"/>
</dbReference>